<comment type="caution">
    <text evidence="3">The sequence shown here is derived from an EMBL/GenBank/DDBJ whole genome shotgun (WGS) entry which is preliminary data.</text>
</comment>
<feature type="compositionally biased region" description="Basic and acidic residues" evidence="1">
    <location>
        <begin position="14"/>
        <end position="26"/>
    </location>
</feature>
<dbReference type="Pfam" id="PF13581">
    <property type="entry name" value="HATPase_c_2"/>
    <property type="match status" value="1"/>
</dbReference>
<sequence length="160" mass="17231">MTRTSLDEQGLDSPDERGRAAEPLREVPVERAPRRLAVLSFAADKDHLALARMTAMHVAGLAGLPIGRVTDIRLAVDEACALFLGALRGPRTDAMVTLRFDRLPQHLRISVSGPAPERNPDAEDLGWLMLCALVGPPHWEVRDGIGTLTMTEPLSPAAGA</sequence>
<keyword evidence="3" id="KW-0547">Nucleotide-binding</keyword>
<dbReference type="GO" id="GO:0005524">
    <property type="term" value="F:ATP binding"/>
    <property type="evidence" value="ECO:0007669"/>
    <property type="project" value="UniProtKB-KW"/>
</dbReference>
<accession>A0A941IIG6</accession>
<keyword evidence="4" id="KW-1185">Reference proteome</keyword>
<evidence type="ECO:0000313" key="3">
    <source>
        <dbReference type="EMBL" id="MBR7826767.1"/>
    </source>
</evidence>
<evidence type="ECO:0000259" key="2">
    <source>
        <dbReference type="Pfam" id="PF13581"/>
    </source>
</evidence>
<keyword evidence="3" id="KW-0067">ATP-binding</keyword>
<evidence type="ECO:0000313" key="4">
    <source>
        <dbReference type="Proteomes" id="UP000676325"/>
    </source>
</evidence>
<dbReference type="RefSeq" id="WP_212517911.1">
    <property type="nucleotide sequence ID" value="NZ_JAGSOH010000022.1"/>
</dbReference>
<feature type="region of interest" description="Disordered" evidence="1">
    <location>
        <begin position="1"/>
        <end position="26"/>
    </location>
</feature>
<dbReference type="AlphaFoldDB" id="A0A941IIG6"/>
<protein>
    <submittedName>
        <fullName evidence="3">ATP-binding protein</fullName>
    </submittedName>
</protein>
<feature type="domain" description="Histidine kinase/HSP90-like ATPase" evidence="2">
    <location>
        <begin position="41"/>
        <end position="121"/>
    </location>
</feature>
<gene>
    <name evidence="3" type="ORF">KDK95_10675</name>
</gene>
<reference evidence="3" key="1">
    <citation type="submission" date="2021-04" db="EMBL/GenBank/DDBJ databases">
        <title>Genome based classification of Actinospica acidithermotolerans sp. nov., an actinobacterium isolated from an Indonesian hot spring.</title>
        <authorList>
            <person name="Kusuma A.B."/>
            <person name="Putra K.E."/>
            <person name="Nafisah S."/>
            <person name="Loh J."/>
            <person name="Nouioui I."/>
            <person name="Goodfellow M."/>
        </authorList>
    </citation>
    <scope>NUCLEOTIDE SEQUENCE</scope>
    <source>
        <strain evidence="3">MGRD01-02</strain>
    </source>
</reference>
<proteinExistence type="predicted"/>
<dbReference type="InterPro" id="IPR003594">
    <property type="entry name" value="HATPase_dom"/>
</dbReference>
<dbReference type="EMBL" id="JAGSOH010000022">
    <property type="protein sequence ID" value="MBR7826767.1"/>
    <property type="molecule type" value="Genomic_DNA"/>
</dbReference>
<organism evidence="3 4">
    <name type="scientific">Actinospica acidithermotolerans</name>
    <dbReference type="NCBI Taxonomy" id="2828514"/>
    <lineage>
        <taxon>Bacteria</taxon>
        <taxon>Bacillati</taxon>
        <taxon>Actinomycetota</taxon>
        <taxon>Actinomycetes</taxon>
        <taxon>Catenulisporales</taxon>
        <taxon>Actinospicaceae</taxon>
        <taxon>Actinospica</taxon>
    </lineage>
</organism>
<dbReference type="Proteomes" id="UP000676325">
    <property type="component" value="Unassembled WGS sequence"/>
</dbReference>
<dbReference type="InterPro" id="IPR036890">
    <property type="entry name" value="HATPase_C_sf"/>
</dbReference>
<name>A0A941IIG6_9ACTN</name>
<dbReference type="Gene3D" id="3.30.565.10">
    <property type="entry name" value="Histidine kinase-like ATPase, C-terminal domain"/>
    <property type="match status" value="1"/>
</dbReference>
<evidence type="ECO:0000256" key="1">
    <source>
        <dbReference type="SAM" id="MobiDB-lite"/>
    </source>
</evidence>